<dbReference type="InterPro" id="IPR016169">
    <property type="entry name" value="FAD-bd_PCMH_sub2"/>
</dbReference>
<dbReference type="Gene3D" id="1.10.45.10">
    <property type="entry name" value="Vanillyl-alcohol Oxidase, Chain A, domain 4"/>
    <property type="match status" value="1"/>
</dbReference>
<dbReference type="Proteomes" id="UP000606008">
    <property type="component" value="Unassembled WGS sequence"/>
</dbReference>
<dbReference type="InterPro" id="IPR006094">
    <property type="entry name" value="Oxid_FAD_bind_N"/>
</dbReference>
<feature type="domain" description="FAD-binding PCMH-type" evidence="2">
    <location>
        <begin position="21"/>
        <end position="224"/>
    </location>
</feature>
<evidence type="ECO:0000256" key="1">
    <source>
        <dbReference type="ARBA" id="ARBA00023002"/>
    </source>
</evidence>
<dbReference type="Gene3D" id="3.30.70.2520">
    <property type="match status" value="1"/>
</dbReference>
<dbReference type="InterPro" id="IPR016166">
    <property type="entry name" value="FAD-bd_PCMH"/>
</dbReference>
<dbReference type="InterPro" id="IPR016171">
    <property type="entry name" value="Vanillyl_alc_oxidase_C-sub2"/>
</dbReference>
<proteinExistence type="predicted"/>
<dbReference type="EMBL" id="WAEL01000005">
    <property type="protein sequence ID" value="NID11447.1"/>
    <property type="molecule type" value="Genomic_DNA"/>
</dbReference>
<dbReference type="Gene3D" id="3.30.465.10">
    <property type="match status" value="1"/>
</dbReference>
<dbReference type="InterPro" id="IPR010031">
    <property type="entry name" value="FAD_lactone_oxidase-like"/>
</dbReference>
<name>A0ABX0QKL4_9BACT</name>
<gene>
    <name evidence="3" type="ORF">F7231_14830</name>
</gene>
<organism evidence="3 4">
    <name type="scientific">Fibrivirga algicola</name>
    <dbReference type="NCBI Taxonomy" id="2950420"/>
    <lineage>
        <taxon>Bacteria</taxon>
        <taxon>Pseudomonadati</taxon>
        <taxon>Bacteroidota</taxon>
        <taxon>Cytophagia</taxon>
        <taxon>Cytophagales</taxon>
        <taxon>Spirosomataceae</taxon>
        <taxon>Fibrivirga</taxon>
    </lineage>
</organism>
<keyword evidence="4" id="KW-1185">Reference proteome</keyword>
<keyword evidence="1" id="KW-0560">Oxidoreductase</keyword>
<evidence type="ECO:0000313" key="4">
    <source>
        <dbReference type="Proteomes" id="UP000606008"/>
    </source>
</evidence>
<evidence type="ECO:0000259" key="2">
    <source>
        <dbReference type="PROSITE" id="PS51387"/>
    </source>
</evidence>
<dbReference type="PROSITE" id="PS51387">
    <property type="entry name" value="FAD_PCMH"/>
    <property type="match status" value="1"/>
</dbReference>
<dbReference type="PANTHER" id="PTHR43762:SF1">
    <property type="entry name" value="D-ARABINONO-1,4-LACTONE OXIDASE"/>
    <property type="match status" value="1"/>
</dbReference>
<sequence>MRLIYLTLPIVIRFQSIMQTQLINGTLVYLPHSIDEVKDLLRQAKQSSQTVSVRGSGHSFPLTDQTATAAGCLHIMLSYLNAVSLDKTTGLVTVQAGCHLGLDPFDPTGVSTTENSLCYQLDPLDKDGRRQSPPGWALPDLGGITHQTIGGFMATGSSGGSTKFAFEDALRSVRVVYYGETDVADRLFERPADNNPDDPFFGAAFASMGLMGIVVEATYQCIPAFNISGSEQTFQQDECALVDFFGPGNASTPSLQRFMEATDYTRLMWWPQAAEQQIVIWQASRTDASENWQTFVPKPYLEVPYIVGSQEFAEWLAGKLFEIVDRLPFFLGQLFALWFDTDSPSYKEILAKLETLQDSMLRMILRFFVTTGEDQAFSDTWWNGLPMDNQMSDKLFPVWFTELWIPIDQTQAAMNFLRTFYKDPENAGIFSAELYAAKASNFWLSPAYKTDVFRIDVFWFGLNEENPVDYYNRFWTALPAAGFDFRPHWGKYLPDPNGPQGTTYLRSQYPRWEQFMALRQQMDPHNLFVTPYWQRNLGLGS</sequence>
<evidence type="ECO:0000313" key="3">
    <source>
        <dbReference type="EMBL" id="NID11447.1"/>
    </source>
</evidence>
<dbReference type="SUPFAM" id="SSF56176">
    <property type="entry name" value="FAD-binding/transporter-associated domain-like"/>
    <property type="match status" value="2"/>
</dbReference>
<dbReference type="PANTHER" id="PTHR43762">
    <property type="entry name" value="L-GULONOLACTONE OXIDASE"/>
    <property type="match status" value="1"/>
</dbReference>
<reference evidence="3" key="1">
    <citation type="submission" date="2024-05" db="EMBL/GenBank/DDBJ databases">
        <authorList>
            <person name="Jung D.-H."/>
        </authorList>
    </citation>
    <scope>NUCLEOTIDE SEQUENCE</scope>
    <source>
        <strain evidence="3">JA-25</strain>
    </source>
</reference>
<comment type="caution">
    <text evidence="3">The sequence shown here is derived from an EMBL/GenBank/DDBJ whole genome shotgun (WGS) entry which is preliminary data.</text>
</comment>
<dbReference type="InterPro" id="IPR007173">
    <property type="entry name" value="ALO_C"/>
</dbReference>
<dbReference type="InterPro" id="IPR036318">
    <property type="entry name" value="FAD-bd_PCMH-like_sf"/>
</dbReference>
<accession>A0ABX0QKL4</accession>
<protein>
    <submittedName>
        <fullName evidence="3">FAD-binding protein</fullName>
    </submittedName>
</protein>
<dbReference type="Pfam" id="PF04030">
    <property type="entry name" value="ALO"/>
    <property type="match status" value="1"/>
</dbReference>
<dbReference type="Pfam" id="PF01565">
    <property type="entry name" value="FAD_binding_4"/>
    <property type="match status" value="1"/>
</dbReference>